<organism evidence="2 3">
    <name type="scientific">Arachis hypogaea</name>
    <name type="common">Peanut</name>
    <dbReference type="NCBI Taxonomy" id="3818"/>
    <lineage>
        <taxon>Eukaryota</taxon>
        <taxon>Viridiplantae</taxon>
        <taxon>Streptophyta</taxon>
        <taxon>Embryophyta</taxon>
        <taxon>Tracheophyta</taxon>
        <taxon>Spermatophyta</taxon>
        <taxon>Magnoliopsida</taxon>
        <taxon>eudicotyledons</taxon>
        <taxon>Gunneridae</taxon>
        <taxon>Pentapetalae</taxon>
        <taxon>rosids</taxon>
        <taxon>fabids</taxon>
        <taxon>Fabales</taxon>
        <taxon>Fabaceae</taxon>
        <taxon>Papilionoideae</taxon>
        <taxon>50 kb inversion clade</taxon>
        <taxon>dalbergioids sensu lato</taxon>
        <taxon>Dalbergieae</taxon>
        <taxon>Pterocarpus clade</taxon>
        <taxon>Arachis</taxon>
    </lineage>
</organism>
<protein>
    <submittedName>
        <fullName evidence="2">Uncharacterized protein</fullName>
    </submittedName>
</protein>
<comment type="caution">
    <text evidence="2">The sequence shown here is derived from an EMBL/GenBank/DDBJ whole genome shotgun (WGS) entry which is preliminary data.</text>
</comment>
<reference evidence="2 3" key="1">
    <citation type="submission" date="2019-01" db="EMBL/GenBank/DDBJ databases">
        <title>Sequencing of cultivated peanut Arachis hypogaea provides insights into genome evolution and oil improvement.</title>
        <authorList>
            <person name="Chen X."/>
        </authorList>
    </citation>
    <scope>NUCLEOTIDE SEQUENCE [LARGE SCALE GENOMIC DNA]</scope>
    <source>
        <strain evidence="3">cv. Fuhuasheng</strain>
        <tissue evidence="2">Leaves</tissue>
    </source>
</reference>
<dbReference type="AlphaFoldDB" id="A0A445BIE4"/>
<dbReference type="PANTHER" id="PTHR33144">
    <property type="entry name" value="OS10G0409366 PROTEIN-RELATED"/>
    <property type="match status" value="1"/>
</dbReference>
<evidence type="ECO:0000313" key="2">
    <source>
        <dbReference type="EMBL" id="RYR38452.1"/>
    </source>
</evidence>
<sequence>MPRKPRYTKGTSVEPPRQQPPVAPLPSNNGSVSTAAPLRPFQPSRSKPRPEPQTASDSDGIVKQAKMSVRKAMERSLNGKKIVLRFNEDPQAVGDGASLRCSTFKKIAVVIKETFLQQIGSSWKDTRGRLHVSHYKLARTLDWNLDKRPEGIPREYWRWFIDYHNDPATKAKCKQNALNRKKQLYTHIGGSKSLDRAREEEALGKEHSGRVRGIGIRPTPSQLFRPSLHSPVDRAQIEDAQRMLC</sequence>
<feature type="region of interest" description="Disordered" evidence="1">
    <location>
        <begin position="201"/>
        <end position="231"/>
    </location>
</feature>
<feature type="region of interest" description="Disordered" evidence="1">
    <location>
        <begin position="1"/>
        <end position="62"/>
    </location>
</feature>
<keyword evidence="3" id="KW-1185">Reference proteome</keyword>
<gene>
    <name evidence="2" type="ORF">Ahy_A09g043493</name>
</gene>
<proteinExistence type="predicted"/>
<accession>A0A445BIE4</accession>
<evidence type="ECO:0000256" key="1">
    <source>
        <dbReference type="SAM" id="MobiDB-lite"/>
    </source>
</evidence>
<dbReference type="Proteomes" id="UP000289738">
    <property type="component" value="Chromosome A09"/>
</dbReference>
<dbReference type="PANTHER" id="PTHR33144:SF45">
    <property type="entry name" value="TRANSPOSASE TNP1_EN_SPM-LIKE DOMAIN-CONTAINING PROTEIN"/>
    <property type="match status" value="1"/>
</dbReference>
<dbReference type="EMBL" id="SDMP01000009">
    <property type="protein sequence ID" value="RYR38452.1"/>
    <property type="molecule type" value="Genomic_DNA"/>
</dbReference>
<evidence type="ECO:0000313" key="3">
    <source>
        <dbReference type="Proteomes" id="UP000289738"/>
    </source>
</evidence>
<name>A0A445BIE4_ARAHY</name>